<reference evidence="2 3" key="1">
    <citation type="submission" date="2024-02" db="EMBL/GenBank/DDBJ databases">
        <title>De novo assembly and annotation of 12 fungi associated with fruit tree decline syndrome in Ontario, Canada.</title>
        <authorList>
            <person name="Sulman M."/>
            <person name="Ellouze W."/>
            <person name="Ilyukhin E."/>
        </authorList>
    </citation>
    <scope>NUCLEOTIDE SEQUENCE [LARGE SCALE GENOMIC DNA]</scope>
    <source>
        <strain evidence="2 3">FDS-637</strain>
    </source>
</reference>
<accession>A0ABR3CXX9</accession>
<comment type="caution">
    <text evidence="2">The sequence shown here is derived from an EMBL/GenBank/DDBJ whole genome shotgun (WGS) entry which is preliminary data.</text>
</comment>
<evidence type="ECO:0000256" key="1">
    <source>
        <dbReference type="SAM" id="MobiDB-lite"/>
    </source>
</evidence>
<evidence type="ECO:0000313" key="3">
    <source>
        <dbReference type="Proteomes" id="UP001430584"/>
    </source>
</evidence>
<dbReference type="Proteomes" id="UP001430584">
    <property type="component" value="Unassembled WGS sequence"/>
</dbReference>
<protein>
    <submittedName>
        <fullName evidence="2">SNF1-interacting protein</fullName>
    </submittedName>
</protein>
<proteinExistence type="predicted"/>
<feature type="region of interest" description="Disordered" evidence="1">
    <location>
        <begin position="1"/>
        <end position="54"/>
    </location>
</feature>
<dbReference type="RefSeq" id="XP_066638125.1">
    <property type="nucleotide sequence ID" value="XM_066772846.1"/>
</dbReference>
<keyword evidence="3" id="KW-1185">Reference proteome</keyword>
<dbReference type="EMBL" id="JAJVCZ030000001">
    <property type="protein sequence ID" value="KAL0265385.1"/>
    <property type="molecule type" value="Genomic_DNA"/>
</dbReference>
<organism evidence="2 3">
    <name type="scientific">Diplodia seriata</name>
    <dbReference type="NCBI Taxonomy" id="420778"/>
    <lineage>
        <taxon>Eukaryota</taxon>
        <taxon>Fungi</taxon>
        <taxon>Dikarya</taxon>
        <taxon>Ascomycota</taxon>
        <taxon>Pezizomycotina</taxon>
        <taxon>Dothideomycetes</taxon>
        <taxon>Dothideomycetes incertae sedis</taxon>
        <taxon>Botryosphaeriales</taxon>
        <taxon>Botryosphaeriaceae</taxon>
        <taxon>Diplodia</taxon>
    </lineage>
</organism>
<evidence type="ECO:0000313" key="2">
    <source>
        <dbReference type="EMBL" id="KAL0265385.1"/>
    </source>
</evidence>
<name>A0ABR3CXX9_9PEZI</name>
<dbReference type="GeneID" id="92005436"/>
<feature type="compositionally biased region" description="Basic and acidic residues" evidence="1">
    <location>
        <begin position="15"/>
        <end position="54"/>
    </location>
</feature>
<gene>
    <name evidence="2" type="primary">SIP5_1</name>
    <name evidence="2" type="ORF">SLS55_001351</name>
</gene>
<sequence length="94" mass="10966">MYSPDLSFLGISTGSDRDPPEFTRRETRAEREARKREKERILREQERERSMREEGVDGGYLVTLGTYTGPEDFSKSTVRQLMVCRSLASMQQWS</sequence>